<name>A0A939C3C6_9ACTN</name>
<dbReference type="Pfam" id="PF04328">
    <property type="entry name" value="Sel_put"/>
    <property type="match status" value="1"/>
</dbReference>
<comment type="caution">
    <text evidence="1">The sequence shown here is derived from an EMBL/GenBank/DDBJ whole genome shotgun (WGS) entry which is preliminary data.</text>
</comment>
<dbReference type="Proteomes" id="UP000663801">
    <property type="component" value="Unassembled WGS sequence"/>
</dbReference>
<dbReference type="RefSeq" id="WP_205257042.1">
    <property type="nucleotide sequence ID" value="NZ_BAAAPV010000001.1"/>
</dbReference>
<dbReference type="InterPro" id="IPR007423">
    <property type="entry name" value="Sel_put"/>
</dbReference>
<dbReference type="AlphaFoldDB" id="A0A939C3C6"/>
<proteinExistence type="predicted"/>
<protein>
    <submittedName>
        <fullName evidence="1">YbdD/YjiX family protein</fullName>
    </submittedName>
</protein>
<gene>
    <name evidence="1" type="ORF">JL107_10755</name>
</gene>
<evidence type="ECO:0000313" key="2">
    <source>
        <dbReference type="Proteomes" id="UP000663801"/>
    </source>
</evidence>
<evidence type="ECO:0000313" key="1">
    <source>
        <dbReference type="EMBL" id="MBM9476926.1"/>
    </source>
</evidence>
<organism evidence="1 2">
    <name type="scientific">Nakamurella flavida</name>
    <dbReference type="NCBI Taxonomy" id="363630"/>
    <lineage>
        <taxon>Bacteria</taxon>
        <taxon>Bacillati</taxon>
        <taxon>Actinomycetota</taxon>
        <taxon>Actinomycetes</taxon>
        <taxon>Nakamurellales</taxon>
        <taxon>Nakamurellaceae</taxon>
        <taxon>Nakamurella</taxon>
    </lineage>
</organism>
<dbReference type="EMBL" id="JAERWL010000009">
    <property type="protein sequence ID" value="MBM9476926.1"/>
    <property type="molecule type" value="Genomic_DNA"/>
</dbReference>
<sequence>MSGVFAGVRWWFAGLMGDDAYTRYVAHLARRHPDAPVPTVREFWRSRYADMEANPGARCC</sequence>
<keyword evidence="2" id="KW-1185">Reference proteome</keyword>
<accession>A0A939C3C6</accession>
<reference evidence="1" key="1">
    <citation type="submission" date="2021-01" db="EMBL/GenBank/DDBJ databases">
        <title>KCTC 19127 draft genome.</title>
        <authorList>
            <person name="An D."/>
        </authorList>
    </citation>
    <scope>NUCLEOTIDE SEQUENCE</scope>
    <source>
        <strain evidence="1">KCTC 19127</strain>
    </source>
</reference>